<organism evidence="2 3">
    <name type="scientific">Stephania yunnanensis</name>
    <dbReference type="NCBI Taxonomy" id="152371"/>
    <lineage>
        <taxon>Eukaryota</taxon>
        <taxon>Viridiplantae</taxon>
        <taxon>Streptophyta</taxon>
        <taxon>Embryophyta</taxon>
        <taxon>Tracheophyta</taxon>
        <taxon>Spermatophyta</taxon>
        <taxon>Magnoliopsida</taxon>
        <taxon>Ranunculales</taxon>
        <taxon>Menispermaceae</taxon>
        <taxon>Menispermoideae</taxon>
        <taxon>Cissampelideae</taxon>
        <taxon>Stephania</taxon>
    </lineage>
</organism>
<sequence length="172" mass="18685">MPFTASLSLLLVSFFVLRWSAVLAALICLLGTRHHAGAPPNPSLWSHSPSTVSTHYRAKPLPLSLSLVSHRSSSLVSLFLVGVLCAAAGRLPSQARHLLVRRCCWPFVAFASTAPRSSLARGLPSRWSRRSRPRAASLEPSRFHLASTSTAHPSRNTSCITLGRCHRSSPPF</sequence>
<accession>A0AAP0I3U9</accession>
<gene>
    <name evidence="2" type="ORF">Syun_023590</name>
</gene>
<keyword evidence="3" id="KW-1185">Reference proteome</keyword>
<name>A0AAP0I3U9_9MAGN</name>
<reference evidence="2 3" key="1">
    <citation type="submission" date="2024-01" db="EMBL/GenBank/DDBJ databases">
        <title>Genome assemblies of Stephania.</title>
        <authorList>
            <person name="Yang L."/>
        </authorList>
    </citation>
    <scope>NUCLEOTIDE SEQUENCE [LARGE SCALE GENOMIC DNA]</scope>
    <source>
        <strain evidence="2">YNDBR</strain>
        <tissue evidence="2">Leaf</tissue>
    </source>
</reference>
<proteinExistence type="predicted"/>
<comment type="caution">
    <text evidence="2">The sequence shown here is derived from an EMBL/GenBank/DDBJ whole genome shotgun (WGS) entry which is preliminary data.</text>
</comment>
<evidence type="ECO:0000313" key="3">
    <source>
        <dbReference type="Proteomes" id="UP001420932"/>
    </source>
</evidence>
<dbReference type="EMBL" id="JBBNAF010000010">
    <property type="protein sequence ID" value="KAK9107579.1"/>
    <property type="molecule type" value="Genomic_DNA"/>
</dbReference>
<dbReference type="Proteomes" id="UP001420932">
    <property type="component" value="Unassembled WGS sequence"/>
</dbReference>
<feature type="chain" id="PRO_5042960760" description="Secreted protein" evidence="1">
    <location>
        <begin position="25"/>
        <end position="172"/>
    </location>
</feature>
<feature type="signal peptide" evidence="1">
    <location>
        <begin position="1"/>
        <end position="24"/>
    </location>
</feature>
<evidence type="ECO:0000313" key="2">
    <source>
        <dbReference type="EMBL" id="KAK9107579.1"/>
    </source>
</evidence>
<evidence type="ECO:0008006" key="4">
    <source>
        <dbReference type="Google" id="ProtNLM"/>
    </source>
</evidence>
<evidence type="ECO:0000256" key="1">
    <source>
        <dbReference type="SAM" id="SignalP"/>
    </source>
</evidence>
<keyword evidence="1" id="KW-0732">Signal</keyword>
<dbReference type="AlphaFoldDB" id="A0AAP0I3U9"/>
<protein>
    <recommendedName>
        <fullName evidence="4">Secreted protein</fullName>
    </recommendedName>
</protein>